<dbReference type="Proteomes" id="UP001318682">
    <property type="component" value="Chromosome"/>
</dbReference>
<dbReference type="RefSeq" id="WP_338469204.1">
    <property type="nucleotide sequence ID" value="NZ_CP143423.1"/>
</dbReference>
<accession>A0ABZ2BYP7</accession>
<keyword evidence="2" id="KW-1185">Reference proteome</keyword>
<gene>
    <name evidence="1" type="ORF">ROLI_040310</name>
</gene>
<dbReference type="EMBL" id="CP143423">
    <property type="protein sequence ID" value="WVX50931.1"/>
    <property type="molecule type" value="Genomic_DNA"/>
</dbReference>
<name>A0ABZ2BYP7_9RHOB</name>
<protein>
    <recommendedName>
        <fullName evidence="3">Molecular chaperone DnaJ</fullName>
    </recommendedName>
</protein>
<reference evidence="2" key="1">
    <citation type="submission" date="2024-01" db="EMBL/GenBank/DDBJ databases">
        <title>Roseobacter fucihabitans sp. nov., isolated from the brown alga Fucus spiralis.</title>
        <authorList>
            <person name="Hahnke S."/>
            <person name="Berger M."/>
            <person name="Schlingloff A."/>
            <person name="Athale I."/>
            <person name="Neumann-Schaal M."/>
            <person name="Adenaya A."/>
            <person name="Poehlein A."/>
            <person name="Daniel R."/>
            <person name="Pertersen J."/>
            <person name="Brinkhoff T."/>
        </authorList>
    </citation>
    <scope>NUCLEOTIDE SEQUENCE [LARGE SCALE GENOMIC DNA]</scope>
    <source>
        <strain evidence="2">B14</strain>
    </source>
</reference>
<evidence type="ECO:0000313" key="1">
    <source>
        <dbReference type="EMBL" id="WVX50931.1"/>
    </source>
</evidence>
<dbReference type="InterPro" id="IPR036410">
    <property type="entry name" value="HSP_DnaJ_Cys-rich_dom_sf"/>
</dbReference>
<evidence type="ECO:0000313" key="2">
    <source>
        <dbReference type="Proteomes" id="UP001318682"/>
    </source>
</evidence>
<proteinExistence type="predicted"/>
<evidence type="ECO:0008006" key="3">
    <source>
        <dbReference type="Google" id="ProtNLM"/>
    </source>
</evidence>
<dbReference type="SUPFAM" id="SSF57938">
    <property type="entry name" value="DnaJ/Hsp40 cysteine-rich domain"/>
    <property type="match status" value="1"/>
</dbReference>
<dbReference type="Gene3D" id="2.10.230.10">
    <property type="entry name" value="Heat shock protein DnaJ, cysteine-rich domain"/>
    <property type="match status" value="1"/>
</dbReference>
<sequence length="77" mass="8462">MPDADKSQLDRFKEAAREIGTDDDEAKFNEKLGKLVAREKVKCLACGGTGVMPVEDRKHFQDSEDTTCKNCKGAGEV</sequence>
<organism evidence="1 2">
    <name type="scientific">Roseobacter fucihabitans</name>
    <dbReference type="NCBI Taxonomy" id="1537242"/>
    <lineage>
        <taxon>Bacteria</taxon>
        <taxon>Pseudomonadati</taxon>
        <taxon>Pseudomonadota</taxon>
        <taxon>Alphaproteobacteria</taxon>
        <taxon>Rhodobacterales</taxon>
        <taxon>Roseobacteraceae</taxon>
        <taxon>Roseobacter</taxon>
    </lineage>
</organism>